<keyword evidence="6" id="KW-1185">Reference proteome</keyword>
<dbReference type="GO" id="GO:0006396">
    <property type="term" value="P:RNA processing"/>
    <property type="evidence" value="ECO:0007669"/>
    <property type="project" value="InterPro"/>
</dbReference>
<dbReference type="SUPFAM" id="SSF55315">
    <property type="entry name" value="L30e-like"/>
    <property type="match status" value="1"/>
</dbReference>
<comment type="caution">
    <text evidence="5">The sequence shown here is derived from an EMBL/GenBank/DDBJ whole genome shotgun (WGS) entry which is preliminary data.</text>
</comment>
<gene>
    <name evidence="5" type="ORF">FC84_GL000956</name>
</gene>
<dbReference type="PATRIC" id="fig|1423738.3.peg.965"/>
<dbReference type="InterPro" id="IPR051259">
    <property type="entry name" value="rRNA_Methyltransferase"/>
</dbReference>
<dbReference type="InterPro" id="IPR001537">
    <property type="entry name" value="SpoU_MeTrfase"/>
</dbReference>
<dbReference type="Pfam" id="PF22435">
    <property type="entry name" value="MRM3-like_sub_bind"/>
    <property type="match status" value="1"/>
</dbReference>
<reference evidence="5 6" key="1">
    <citation type="journal article" date="2015" name="Genome Announc.">
        <title>Expanding the biotechnology potential of lactobacilli through comparative genomics of 213 strains and associated genera.</title>
        <authorList>
            <person name="Sun Z."/>
            <person name="Harris H.M."/>
            <person name="McCann A."/>
            <person name="Guo C."/>
            <person name="Argimon S."/>
            <person name="Zhang W."/>
            <person name="Yang X."/>
            <person name="Jeffery I.B."/>
            <person name="Cooney J.C."/>
            <person name="Kagawa T.F."/>
            <person name="Liu W."/>
            <person name="Song Y."/>
            <person name="Salvetti E."/>
            <person name="Wrobel A."/>
            <person name="Rasinkangas P."/>
            <person name="Parkhill J."/>
            <person name="Rea M.C."/>
            <person name="O'Sullivan O."/>
            <person name="Ritari J."/>
            <person name="Douillard F.P."/>
            <person name="Paul Ross R."/>
            <person name="Yang R."/>
            <person name="Briner A.E."/>
            <person name="Felis G.E."/>
            <person name="de Vos W.M."/>
            <person name="Barrangou R."/>
            <person name="Klaenhammer T.R."/>
            <person name="Caufield P.W."/>
            <person name="Cui Y."/>
            <person name="Zhang H."/>
            <person name="O'Toole P.W."/>
        </authorList>
    </citation>
    <scope>NUCLEOTIDE SEQUENCE [LARGE SCALE GENOMIC DNA]</scope>
    <source>
        <strain evidence="5 6">DSM 20335</strain>
    </source>
</reference>
<feature type="domain" description="RNA 2-O ribose methyltransferase substrate binding" evidence="4">
    <location>
        <begin position="32"/>
        <end position="104"/>
    </location>
</feature>
<dbReference type="GO" id="GO:0008173">
    <property type="term" value="F:RNA methyltransferase activity"/>
    <property type="evidence" value="ECO:0007669"/>
    <property type="project" value="InterPro"/>
</dbReference>
<evidence type="ECO:0000259" key="4">
    <source>
        <dbReference type="SMART" id="SM00967"/>
    </source>
</evidence>
<dbReference type="InterPro" id="IPR029028">
    <property type="entry name" value="Alpha/beta_knot_MTases"/>
</dbReference>
<evidence type="ECO:0000313" key="5">
    <source>
        <dbReference type="EMBL" id="KRM79652.1"/>
    </source>
</evidence>
<protein>
    <submittedName>
        <fullName evidence="5">rRNA methylase</fullName>
    </submittedName>
</protein>
<dbReference type="STRING" id="1423738.FC84_GL000956"/>
<dbReference type="GO" id="GO:0005737">
    <property type="term" value="C:cytoplasm"/>
    <property type="evidence" value="ECO:0007669"/>
    <property type="project" value="UniProtKB-ARBA"/>
</dbReference>
<dbReference type="InterPro" id="IPR029026">
    <property type="entry name" value="tRNA_m1G_MTases_N"/>
</dbReference>
<dbReference type="Proteomes" id="UP000051813">
    <property type="component" value="Unassembled WGS sequence"/>
</dbReference>
<organism evidence="5 6">
    <name type="scientific">Lapidilactobacillus dextrinicus DSM 20335</name>
    <dbReference type="NCBI Taxonomy" id="1423738"/>
    <lineage>
        <taxon>Bacteria</taxon>
        <taxon>Bacillati</taxon>
        <taxon>Bacillota</taxon>
        <taxon>Bacilli</taxon>
        <taxon>Lactobacillales</taxon>
        <taxon>Lactobacillaceae</taxon>
        <taxon>Lapidilactobacillus</taxon>
    </lineage>
</organism>
<evidence type="ECO:0000256" key="1">
    <source>
        <dbReference type="ARBA" id="ARBA00007228"/>
    </source>
</evidence>
<dbReference type="Gene3D" id="3.40.1280.10">
    <property type="match status" value="1"/>
</dbReference>
<evidence type="ECO:0000256" key="2">
    <source>
        <dbReference type="ARBA" id="ARBA00022603"/>
    </source>
</evidence>
<dbReference type="Pfam" id="PF00588">
    <property type="entry name" value="SpoU_methylase"/>
    <property type="match status" value="1"/>
</dbReference>
<dbReference type="GO" id="GO:0032259">
    <property type="term" value="P:methylation"/>
    <property type="evidence" value="ECO:0007669"/>
    <property type="project" value="UniProtKB-KW"/>
</dbReference>
<name>A0A0R2BP22_9LACO</name>
<evidence type="ECO:0000313" key="6">
    <source>
        <dbReference type="Proteomes" id="UP000051813"/>
    </source>
</evidence>
<comment type="similarity">
    <text evidence="1">Belongs to the class IV-like SAM-binding methyltransferase superfamily. RNA methyltransferase TrmH family.</text>
</comment>
<accession>A0A0R2BP22</accession>
<dbReference type="GO" id="GO:0003723">
    <property type="term" value="F:RNA binding"/>
    <property type="evidence" value="ECO:0007669"/>
    <property type="project" value="InterPro"/>
</dbReference>
<keyword evidence="3" id="KW-0808">Transferase</keyword>
<evidence type="ECO:0000256" key="3">
    <source>
        <dbReference type="ARBA" id="ARBA00022679"/>
    </source>
</evidence>
<keyword evidence="2 5" id="KW-0489">Methyltransferase</keyword>
<dbReference type="SUPFAM" id="SSF75217">
    <property type="entry name" value="alpha/beta knot"/>
    <property type="match status" value="1"/>
</dbReference>
<dbReference type="OrthoDB" id="9785673at2"/>
<dbReference type="AlphaFoldDB" id="A0A0R2BP22"/>
<sequence length="265" mass="29682">MMQKIESVKNEQIKKINKLKQKKYRQQAGKYLLEGWHVIKEALINRPQEVEIILTVSDHLAVLRPYLRDHSWIVLEINDRVAEVLSDTVHTDGIFAVAKLPEFSETTLLNHESKPWLVLDQVQDPGNAGTMVRTADAAGFSGVIFSAGAIDPFNSKVVRSMQGSQFHLIVAQVHDLKAFLEIQRQQDYQIFGTLVDSSATDIRQIALANQRYVLMMGNEAHGLSTELAALADDNLYLPIFGQAESLNVAIAAAVLMYQLQMQVDL</sequence>
<dbReference type="PANTHER" id="PTHR43191">
    <property type="entry name" value="RRNA METHYLTRANSFERASE 3"/>
    <property type="match status" value="1"/>
</dbReference>
<dbReference type="Gene3D" id="3.30.1330.30">
    <property type="match status" value="1"/>
</dbReference>
<proteinExistence type="inferred from homology"/>
<dbReference type="CDD" id="cd18095">
    <property type="entry name" value="SpoU-like_rRNA-MTase"/>
    <property type="match status" value="1"/>
</dbReference>
<dbReference type="SMART" id="SM00967">
    <property type="entry name" value="SpoU_sub_bind"/>
    <property type="match status" value="1"/>
</dbReference>
<dbReference type="PANTHER" id="PTHR43191:SF2">
    <property type="entry name" value="RRNA METHYLTRANSFERASE 3, MITOCHONDRIAL"/>
    <property type="match status" value="1"/>
</dbReference>
<dbReference type="InterPro" id="IPR013123">
    <property type="entry name" value="SpoU_subst-bd"/>
</dbReference>
<dbReference type="EMBL" id="AYYK01000002">
    <property type="protein sequence ID" value="KRM79652.1"/>
    <property type="molecule type" value="Genomic_DNA"/>
</dbReference>
<dbReference type="InterPro" id="IPR053888">
    <property type="entry name" value="MRM3-like_sub_bind"/>
</dbReference>
<dbReference type="InterPro" id="IPR029064">
    <property type="entry name" value="Ribosomal_eL30-like_sf"/>
</dbReference>